<sequence length="62" mass="7435">MMTRGISIQLLSTMITVLSLFQFHIFGLAKLCWKIFCRAYYPDRVIIRDNRSNQINYFHVHL</sequence>
<dbReference type="AlphaFoldDB" id="A0A2P2R2N6"/>
<feature type="transmembrane region" description="Helical" evidence="1">
    <location>
        <begin position="6"/>
        <end position="29"/>
    </location>
</feature>
<name>A0A2P2R2N6_RHIMU</name>
<keyword evidence="1" id="KW-0472">Membrane</keyword>
<proteinExistence type="predicted"/>
<accession>A0A2P2R2N6</accession>
<keyword evidence="1" id="KW-0812">Transmembrane</keyword>
<evidence type="ECO:0000313" key="2">
    <source>
        <dbReference type="EMBL" id="MBX73394.1"/>
    </source>
</evidence>
<organism evidence="2">
    <name type="scientific">Rhizophora mucronata</name>
    <name type="common">Asiatic mangrove</name>
    <dbReference type="NCBI Taxonomy" id="61149"/>
    <lineage>
        <taxon>Eukaryota</taxon>
        <taxon>Viridiplantae</taxon>
        <taxon>Streptophyta</taxon>
        <taxon>Embryophyta</taxon>
        <taxon>Tracheophyta</taxon>
        <taxon>Spermatophyta</taxon>
        <taxon>Magnoliopsida</taxon>
        <taxon>eudicotyledons</taxon>
        <taxon>Gunneridae</taxon>
        <taxon>Pentapetalae</taxon>
        <taxon>rosids</taxon>
        <taxon>fabids</taxon>
        <taxon>Malpighiales</taxon>
        <taxon>Rhizophoraceae</taxon>
        <taxon>Rhizophora</taxon>
    </lineage>
</organism>
<reference evidence="2" key="1">
    <citation type="submission" date="2018-02" db="EMBL/GenBank/DDBJ databases">
        <title>Rhizophora mucronata_Transcriptome.</title>
        <authorList>
            <person name="Meera S.P."/>
            <person name="Sreeshan A."/>
            <person name="Augustine A."/>
        </authorList>
    </citation>
    <scope>NUCLEOTIDE SEQUENCE</scope>
    <source>
        <tissue evidence="2">Leaf</tissue>
    </source>
</reference>
<evidence type="ECO:0000256" key="1">
    <source>
        <dbReference type="SAM" id="Phobius"/>
    </source>
</evidence>
<protein>
    <submittedName>
        <fullName evidence="2">Uncharacterized protein</fullName>
    </submittedName>
</protein>
<keyword evidence="1" id="KW-1133">Transmembrane helix</keyword>
<dbReference type="EMBL" id="GGEC01092910">
    <property type="protein sequence ID" value="MBX73394.1"/>
    <property type="molecule type" value="Transcribed_RNA"/>
</dbReference>